<comment type="cofactor">
    <cofactor evidence="1">
        <name>Zn(2+)</name>
        <dbReference type="ChEBI" id="CHEBI:29105"/>
    </cofactor>
</comment>
<dbReference type="HOGENOM" id="CLU_479408_0_0_1"/>
<proteinExistence type="inferred from homology"/>
<feature type="compositionally biased region" description="Low complexity" evidence="7">
    <location>
        <begin position="85"/>
        <end position="98"/>
    </location>
</feature>
<dbReference type="VEuPathDB" id="FungiDB:PYU1_G000053"/>
<evidence type="ECO:0000256" key="7">
    <source>
        <dbReference type="SAM" id="MobiDB-lite"/>
    </source>
</evidence>
<evidence type="ECO:0000256" key="2">
    <source>
        <dbReference type="ARBA" id="ARBA00008072"/>
    </source>
</evidence>
<keyword evidence="4" id="KW-0863">Zinc-finger</keyword>
<organism evidence="9 10">
    <name type="scientific">Globisporangium ultimum (strain ATCC 200006 / CBS 805.95 / DAOM BR144)</name>
    <name type="common">Pythium ultimum</name>
    <dbReference type="NCBI Taxonomy" id="431595"/>
    <lineage>
        <taxon>Eukaryota</taxon>
        <taxon>Sar</taxon>
        <taxon>Stramenopiles</taxon>
        <taxon>Oomycota</taxon>
        <taxon>Peronosporomycetes</taxon>
        <taxon>Pythiales</taxon>
        <taxon>Pythiaceae</taxon>
        <taxon>Globisporangium</taxon>
    </lineage>
</organism>
<dbReference type="Gene3D" id="3.40.50.720">
    <property type="entry name" value="NAD(P)-binding Rossmann-like Domain"/>
    <property type="match status" value="1"/>
</dbReference>
<evidence type="ECO:0000256" key="5">
    <source>
        <dbReference type="ARBA" id="ARBA00022833"/>
    </source>
</evidence>
<keyword evidence="6" id="KW-0560">Oxidoreductase</keyword>
<dbReference type="eggNOG" id="ENOG502S937">
    <property type="taxonomic scope" value="Eukaryota"/>
</dbReference>
<dbReference type="InParanoid" id="K3W512"/>
<evidence type="ECO:0000313" key="10">
    <source>
        <dbReference type="Proteomes" id="UP000019132"/>
    </source>
</evidence>
<evidence type="ECO:0000256" key="6">
    <source>
        <dbReference type="ARBA" id="ARBA00023002"/>
    </source>
</evidence>
<dbReference type="PANTHER" id="PTHR43350">
    <property type="entry name" value="NAD-DEPENDENT ALCOHOL DEHYDROGENASE"/>
    <property type="match status" value="1"/>
</dbReference>
<evidence type="ECO:0000313" key="9">
    <source>
        <dbReference type="EnsemblProtists" id="PYU1_T000053"/>
    </source>
</evidence>
<dbReference type="GO" id="GO:0008270">
    <property type="term" value="F:zinc ion binding"/>
    <property type="evidence" value="ECO:0007669"/>
    <property type="project" value="UniProtKB-KW"/>
</dbReference>
<keyword evidence="3" id="KW-0479">Metal-binding</keyword>
<feature type="region of interest" description="Disordered" evidence="7">
    <location>
        <begin position="208"/>
        <end position="235"/>
    </location>
</feature>
<protein>
    <recommendedName>
        <fullName evidence="8">BED-type domain-containing protein</fullName>
    </recommendedName>
</protein>
<feature type="domain" description="BED-type" evidence="8">
    <location>
        <begin position="27"/>
        <end position="58"/>
    </location>
</feature>
<dbReference type="GO" id="GO:0003677">
    <property type="term" value="F:DNA binding"/>
    <property type="evidence" value="ECO:0007669"/>
    <property type="project" value="InterPro"/>
</dbReference>
<evidence type="ECO:0000256" key="1">
    <source>
        <dbReference type="ARBA" id="ARBA00001947"/>
    </source>
</evidence>
<dbReference type="PANTHER" id="PTHR43350:SF2">
    <property type="entry name" value="GROES-LIKE ZINC-BINDING ALCOHOL DEHYDROGENASE FAMILY PROTEIN"/>
    <property type="match status" value="1"/>
</dbReference>
<dbReference type="AlphaFoldDB" id="K3W512"/>
<keyword evidence="10" id="KW-1185">Reference proteome</keyword>
<dbReference type="Pfam" id="PF02892">
    <property type="entry name" value="zf-BED"/>
    <property type="match status" value="1"/>
</dbReference>
<accession>K3W512</accession>
<dbReference type="OMA" id="THNLTRH"/>
<evidence type="ECO:0000259" key="8">
    <source>
        <dbReference type="Pfam" id="PF02892"/>
    </source>
</evidence>
<comment type="similarity">
    <text evidence="2">Belongs to the zinc-containing alcohol dehydrogenase family.</text>
</comment>
<dbReference type="GO" id="GO:0016491">
    <property type="term" value="F:oxidoreductase activity"/>
    <property type="evidence" value="ECO:0007669"/>
    <property type="project" value="UniProtKB-KW"/>
</dbReference>
<feature type="compositionally biased region" description="Polar residues" evidence="7">
    <location>
        <begin position="99"/>
        <end position="113"/>
    </location>
</feature>
<dbReference type="STRING" id="431595.K3W512"/>
<dbReference type="InterPro" id="IPR003656">
    <property type="entry name" value="Znf_BED"/>
</dbReference>
<sequence length="608" mass="67393">MAADETEVETVIRLRAVEVRDLFPEIATADASSRVCLLCAAKLKDKTHNLTRHLERHHVGALVQLMEQRSSADRASSPPPHATKKATPTAKKPAQQTAMRQQKQRAVTPTTAPSHGDDCQASSAELQRDEDVVMMDEQQMDHAKRALVTWLTNERLPIGLVETQGFRRFVEALNTKFMPPEHEELRRLLGKMHTEHDQLETTGVMHAKEENQEERDEGNVACTSQSKKRRRTEARRSLPVEAMALTALCRTPEDTSVVLFHAAFFETGLPECASIARLRPNSMLACAKGKCVGDMVSRQRSGNRHTNSVKEQDRVIFGSSCLACDVCSGNEATRSQCSHHTYFGVNCLVGALTEYLVLPIENLYSLPSPTLPDELALLVDDHAVVFRITELVKERGLRTLAIITDAVTLCTVGLFVRYAQQELGFAQSDIHIFVTGSNGEYLQQVQGHATLQPLDIYDADAVKDVLPPHRTPFDGVIDFCGFEASAALAIRAVQPMGTLMFVQRDRVEAVKENVSKNNNTRLAMDMNTVVVSELEVEFISDCSAHFPEAVAYLEDQAAQDETLAELKAFLSPPAALADALEELRKTALDAFSVQYRQVLVHQQKGNDN</sequence>
<reference evidence="10" key="2">
    <citation type="submission" date="2010-04" db="EMBL/GenBank/DDBJ databases">
        <authorList>
            <person name="Buell R."/>
            <person name="Hamilton J."/>
            <person name="Hostetler J."/>
        </authorList>
    </citation>
    <scope>NUCLEOTIDE SEQUENCE [LARGE SCALE GENOMIC DNA]</scope>
    <source>
        <strain evidence="10">DAOM:BR144</strain>
    </source>
</reference>
<evidence type="ECO:0000256" key="4">
    <source>
        <dbReference type="ARBA" id="ARBA00022771"/>
    </source>
</evidence>
<name>K3W512_GLOUD</name>
<evidence type="ECO:0000256" key="3">
    <source>
        <dbReference type="ARBA" id="ARBA00022723"/>
    </source>
</evidence>
<dbReference type="Proteomes" id="UP000019132">
    <property type="component" value="Unassembled WGS sequence"/>
</dbReference>
<dbReference type="InterPro" id="IPR011032">
    <property type="entry name" value="GroES-like_sf"/>
</dbReference>
<dbReference type="EnsemblProtists" id="PYU1_T000053">
    <property type="protein sequence ID" value="PYU1_T000053"/>
    <property type="gene ID" value="PYU1_G000053"/>
</dbReference>
<keyword evidence="5" id="KW-0862">Zinc</keyword>
<dbReference type="EMBL" id="GL376636">
    <property type="status" value="NOT_ANNOTATED_CDS"/>
    <property type="molecule type" value="Genomic_DNA"/>
</dbReference>
<reference evidence="10" key="1">
    <citation type="journal article" date="2010" name="Genome Biol.">
        <title>Genome sequence of the necrotrophic plant pathogen Pythium ultimum reveals original pathogenicity mechanisms and effector repertoire.</title>
        <authorList>
            <person name="Levesque C.A."/>
            <person name="Brouwer H."/>
            <person name="Cano L."/>
            <person name="Hamilton J.P."/>
            <person name="Holt C."/>
            <person name="Huitema E."/>
            <person name="Raffaele S."/>
            <person name="Robideau G.P."/>
            <person name="Thines M."/>
            <person name="Win J."/>
            <person name="Zerillo M.M."/>
            <person name="Beakes G.W."/>
            <person name="Boore J.L."/>
            <person name="Busam D."/>
            <person name="Dumas B."/>
            <person name="Ferriera S."/>
            <person name="Fuerstenberg S.I."/>
            <person name="Gachon C.M."/>
            <person name="Gaulin E."/>
            <person name="Govers F."/>
            <person name="Grenville-Briggs L."/>
            <person name="Horner N."/>
            <person name="Hostetler J."/>
            <person name="Jiang R.H."/>
            <person name="Johnson J."/>
            <person name="Krajaejun T."/>
            <person name="Lin H."/>
            <person name="Meijer H.J."/>
            <person name="Moore B."/>
            <person name="Morris P."/>
            <person name="Phuntmart V."/>
            <person name="Puiu D."/>
            <person name="Shetty J."/>
            <person name="Stajich J.E."/>
            <person name="Tripathy S."/>
            <person name="Wawra S."/>
            <person name="van West P."/>
            <person name="Whitty B.R."/>
            <person name="Coutinho P.M."/>
            <person name="Henrissat B."/>
            <person name="Martin F."/>
            <person name="Thomas P.D."/>
            <person name="Tyler B.M."/>
            <person name="De Vries R.P."/>
            <person name="Kamoun S."/>
            <person name="Yandell M."/>
            <person name="Tisserat N."/>
            <person name="Buell C.R."/>
        </authorList>
    </citation>
    <scope>NUCLEOTIDE SEQUENCE</scope>
    <source>
        <strain evidence="10">DAOM:BR144</strain>
    </source>
</reference>
<dbReference type="Gene3D" id="3.90.180.10">
    <property type="entry name" value="Medium-chain alcohol dehydrogenases, catalytic domain"/>
    <property type="match status" value="1"/>
</dbReference>
<dbReference type="SUPFAM" id="SSF50129">
    <property type="entry name" value="GroES-like"/>
    <property type="match status" value="1"/>
</dbReference>
<reference evidence="9" key="3">
    <citation type="submission" date="2015-02" db="UniProtKB">
        <authorList>
            <consortium name="EnsemblProtists"/>
        </authorList>
    </citation>
    <scope>IDENTIFICATION</scope>
    <source>
        <strain evidence="9">DAOM BR144</strain>
    </source>
</reference>
<feature type="region of interest" description="Disordered" evidence="7">
    <location>
        <begin position="68"/>
        <end position="123"/>
    </location>
</feature>